<dbReference type="SUPFAM" id="SSF51679">
    <property type="entry name" value="Bacterial luciferase-like"/>
    <property type="match status" value="1"/>
</dbReference>
<dbReference type="RefSeq" id="WP_380804399.1">
    <property type="nucleotide sequence ID" value="NZ_JBHSFZ010000019.1"/>
</dbReference>
<gene>
    <name evidence="2" type="ORF">ACFO3E_10190</name>
</gene>
<dbReference type="Pfam" id="PF00296">
    <property type="entry name" value="Bac_luciferase"/>
    <property type="match status" value="1"/>
</dbReference>
<dbReference type="Proteomes" id="UP001595957">
    <property type="component" value="Unassembled WGS sequence"/>
</dbReference>
<dbReference type="EMBL" id="JBHSFZ010000019">
    <property type="protein sequence ID" value="MFC4594554.1"/>
    <property type="molecule type" value="Genomic_DNA"/>
</dbReference>
<organism evidence="2 3">
    <name type="scientific">Sphingobium tyrosinilyticum</name>
    <dbReference type="NCBI Taxonomy" id="2715436"/>
    <lineage>
        <taxon>Bacteria</taxon>
        <taxon>Pseudomonadati</taxon>
        <taxon>Pseudomonadota</taxon>
        <taxon>Alphaproteobacteria</taxon>
        <taxon>Sphingomonadales</taxon>
        <taxon>Sphingomonadaceae</taxon>
        <taxon>Sphingobium</taxon>
    </lineage>
</organism>
<dbReference type="InterPro" id="IPR036661">
    <property type="entry name" value="Luciferase-like_sf"/>
</dbReference>
<dbReference type="CDD" id="cd01097">
    <property type="entry name" value="Tetrahydromethanopterin_reductase"/>
    <property type="match status" value="1"/>
</dbReference>
<name>A0ABV9F335_9SPHN</name>
<proteinExistence type="predicted"/>
<evidence type="ECO:0000259" key="1">
    <source>
        <dbReference type="Pfam" id="PF00296"/>
    </source>
</evidence>
<dbReference type="InterPro" id="IPR050564">
    <property type="entry name" value="F420-G6PD/mer"/>
</dbReference>
<accession>A0ABV9F335</accession>
<comment type="caution">
    <text evidence="2">The sequence shown here is derived from an EMBL/GenBank/DDBJ whole genome shotgun (WGS) entry which is preliminary data.</text>
</comment>
<evidence type="ECO:0000313" key="3">
    <source>
        <dbReference type="Proteomes" id="UP001595957"/>
    </source>
</evidence>
<dbReference type="Gene3D" id="3.20.20.30">
    <property type="entry name" value="Luciferase-like domain"/>
    <property type="match status" value="1"/>
</dbReference>
<reference evidence="3" key="1">
    <citation type="journal article" date="2019" name="Int. J. Syst. Evol. Microbiol.">
        <title>The Global Catalogue of Microorganisms (GCM) 10K type strain sequencing project: providing services to taxonomists for standard genome sequencing and annotation.</title>
        <authorList>
            <consortium name="The Broad Institute Genomics Platform"/>
            <consortium name="The Broad Institute Genome Sequencing Center for Infectious Disease"/>
            <person name="Wu L."/>
            <person name="Ma J."/>
        </authorList>
    </citation>
    <scope>NUCLEOTIDE SEQUENCE [LARGE SCALE GENOMIC DNA]</scope>
    <source>
        <strain evidence="3">NBRC 103632</strain>
    </source>
</reference>
<keyword evidence="3" id="KW-1185">Reference proteome</keyword>
<dbReference type="PANTHER" id="PTHR43244">
    <property type="match status" value="1"/>
</dbReference>
<evidence type="ECO:0000313" key="2">
    <source>
        <dbReference type="EMBL" id="MFC4594554.1"/>
    </source>
</evidence>
<feature type="domain" description="Luciferase-like" evidence="1">
    <location>
        <begin position="15"/>
        <end position="263"/>
    </location>
</feature>
<sequence length="299" mass="32499">MPQIGVLLDQHAYNLPGKALAETANFVESLGFESVWLLDSFSRDPFLTASFILSKTEKLKVGTGVATVYSRDAMATVQARETLSEYYPGRFIMGLGASNETIVQMRGGSWKPPVQKMSEYLGAMAKTQLFHPAPEQLAPLHIAAHAPGLQKLAREYANGIVTWILPVDSVRTAAENVRPTLEVTANFPCVLNSDPAAARAIGREFLSAYLKIDYYRAAYTKIGFGPEDFENDGSDRLIDAIVAWGDAAKIKQRVDEYAAAGATRVVLNPIRASRGEVAGSEYNADADLESLTELAPVLL</sequence>
<dbReference type="PANTHER" id="PTHR43244:SF2">
    <property type="entry name" value="CONSERVED HYPOTHETICAL ALANINE AND PROLINE-RICH PROTEIN"/>
    <property type="match status" value="1"/>
</dbReference>
<protein>
    <submittedName>
        <fullName evidence="2">LLM class flavin-dependent oxidoreductase</fullName>
    </submittedName>
</protein>
<dbReference type="InterPro" id="IPR011251">
    <property type="entry name" value="Luciferase-like_dom"/>
</dbReference>